<dbReference type="PANTHER" id="PTHR30537:SF58">
    <property type="entry name" value="HTH-TYPE TRANSCRIPTIONAL REGULATOR PERR"/>
    <property type="match status" value="1"/>
</dbReference>
<accession>A0A066UP87</accession>
<dbReference type="InterPro" id="IPR005119">
    <property type="entry name" value="LysR_subst-bd"/>
</dbReference>
<name>A0A066UP87_9VIBR</name>
<dbReference type="RefSeq" id="WP_022593155.1">
    <property type="nucleotide sequence ID" value="NZ_JFFR01000013.1"/>
</dbReference>
<evidence type="ECO:0000259" key="5">
    <source>
        <dbReference type="PROSITE" id="PS50931"/>
    </source>
</evidence>
<evidence type="ECO:0000313" key="6">
    <source>
        <dbReference type="EMBL" id="KAB0300323.1"/>
    </source>
</evidence>
<dbReference type="Proteomes" id="UP000027219">
    <property type="component" value="Unassembled WGS sequence"/>
</dbReference>
<keyword evidence="2" id="KW-0805">Transcription regulation</keyword>
<organism evidence="7 8">
    <name type="scientific">Vibrio fortis</name>
    <dbReference type="NCBI Taxonomy" id="212667"/>
    <lineage>
        <taxon>Bacteria</taxon>
        <taxon>Pseudomonadati</taxon>
        <taxon>Pseudomonadota</taxon>
        <taxon>Gammaproteobacteria</taxon>
        <taxon>Vibrionales</taxon>
        <taxon>Vibrionaceae</taxon>
        <taxon>Vibrio</taxon>
    </lineage>
</organism>
<evidence type="ECO:0000313" key="9">
    <source>
        <dbReference type="Proteomes" id="UP000326687"/>
    </source>
</evidence>
<dbReference type="InterPro" id="IPR058163">
    <property type="entry name" value="LysR-type_TF_proteobact-type"/>
</dbReference>
<keyword evidence="8" id="KW-1185">Reference proteome</keyword>
<gene>
    <name evidence="6" type="ORF">F2Z80_24920</name>
    <name evidence="7" type="ORF">VFDL14_22520</name>
</gene>
<evidence type="ECO:0000256" key="4">
    <source>
        <dbReference type="ARBA" id="ARBA00023163"/>
    </source>
</evidence>
<dbReference type="GO" id="GO:0043565">
    <property type="term" value="F:sequence-specific DNA binding"/>
    <property type="evidence" value="ECO:0007669"/>
    <property type="project" value="TreeGrafter"/>
</dbReference>
<dbReference type="Pfam" id="PF03466">
    <property type="entry name" value="LysR_substrate"/>
    <property type="match status" value="1"/>
</dbReference>
<dbReference type="GO" id="GO:0006351">
    <property type="term" value="P:DNA-templated transcription"/>
    <property type="evidence" value="ECO:0007669"/>
    <property type="project" value="TreeGrafter"/>
</dbReference>
<reference evidence="6 9" key="2">
    <citation type="submission" date="2019-09" db="EMBL/GenBank/DDBJ databases">
        <title>Vibrio Fortis S7-72.</title>
        <authorList>
            <person name="Das S.K."/>
        </authorList>
    </citation>
    <scope>NUCLEOTIDE SEQUENCE [LARGE SCALE GENOMIC DNA]</scope>
    <source>
        <strain evidence="6 9">S7-72</strain>
    </source>
</reference>
<dbReference type="EMBL" id="JFFR01000013">
    <property type="protein sequence ID" value="KDN28895.1"/>
    <property type="molecule type" value="Genomic_DNA"/>
</dbReference>
<sequence>MRQLPSLNAVRVFEVAGTHLSFTAAANILNVTQGAVSKQIKQLEEYLGVPLFKRTSTRGLLELTPIGEQVLDTISRSLSEVEKGLEVIRNPNLQQRLVVLAPPTFTSRWLSAHLVNFAKAFPQYDLQIYSKREQSTLYDIEILFDEVSEFYAKDNLLFKEKYVAVCNQDLVTESMNIEAHTHKMLHIRHHGHNLPAWKDWLESANIQLTEGHRKGISMSTQEQVINTAIAGGGFAVVDLNMVYHSLKKQELIQFHPLQCRSRYGYFIHVPTPKVGTSKVEAFVSWLKEECLSVS</sequence>
<dbReference type="InterPro" id="IPR036390">
    <property type="entry name" value="WH_DNA-bd_sf"/>
</dbReference>
<dbReference type="Gene3D" id="1.10.10.10">
    <property type="entry name" value="Winged helix-like DNA-binding domain superfamily/Winged helix DNA-binding domain"/>
    <property type="match status" value="1"/>
</dbReference>
<comment type="caution">
    <text evidence="7">The sequence shown here is derived from an EMBL/GenBank/DDBJ whole genome shotgun (WGS) entry which is preliminary data.</text>
</comment>
<evidence type="ECO:0000313" key="8">
    <source>
        <dbReference type="Proteomes" id="UP000027219"/>
    </source>
</evidence>
<dbReference type="InterPro" id="IPR000847">
    <property type="entry name" value="LysR_HTH_N"/>
</dbReference>
<comment type="similarity">
    <text evidence="1">Belongs to the LysR transcriptional regulatory family.</text>
</comment>
<protein>
    <submittedName>
        <fullName evidence="7">LysR family transcriptional regulator</fullName>
    </submittedName>
</protein>
<dbReference type="PRINTS" id="PR00039">
    <property type="entry name" value="HTHLYSR"/>
</dbReference>
<evidence type="ECO:0000256" key="1">
    <source>
        <dbReference type="ARBA" id="ARBA00009437"/>
    </source>
</evidence>
<dbReference type="PANTHER" id="PTHR30537">
    <property type="entry name" value="HTH-TYPE TRANSCRIPTIONAL REGULATOR"/>
    <property type="match status" value="1"/>
</dbReference>
<dbReference type="STRING" id="212667.VFDL14_22520"/>
<dbReference type="GO" id="GO:0003700">
    <property type="term" value="F:DNA-binding transcription factor activity"/>
    <property type="evidence" value="ECO:0007669"/>
    <property type="project" value="InterPro"/>
</dbReference>
<dbReference type="SUPFAM" id="SSF46785">
    <property type="entry name" value="Winged helix' DNA-binding domain"/>
    <property type="match status" value="1"/>
</dbReference>
<keyword evidence="4" id="KW-0804">Transcription</keyword>
<dbReference type="PROSITE" id="PS50931">
    <property type="entry name" value="HTH_LYSR"/>
    <property type="match status" value="1"/>
</dbReference>
<evidence type="ECO:0000313" key="7">
    <source>
        <dbReference type="EMBL" id="KDN28895.1"/>
    </source>
</evidence>
<dbReference type="AlphaFoldDB" id="A0A066UP87"/>
<dbReference type="OrthoDB" id="6787458at2"/>
<evidence type="ECO:0000256" key="3">
    <source>
        <dbReference type="ARBA" id="ARBA00023125"/>
    </source>
</evidence>
<dbReference type="EMBL" id="VXDD01000005">
    <property type="protein sequence ID" value="KAB0300323.1"/>
    <property type="molecule type" value="Genomic_DNA"/>
</dbReference>
<dbReference type="Proteomes" id="UP000326687">
    <property type="component" value="Unassembled WGS sequence"/>
</dbReference>
<keyword evidence="3" id="KW-0238">DNA-binding</keyword>
<feature type="domain" description="HTH lysR-type" evidence="5">
    <location>
        <begin position="5"/>
        <end position="64"/>
    </location>
</feature>
<reference evidence="7 8" key="1">
    <citation type="submission" date="2014-02" db="EMBL/GenBank/DDBJ databases">
        <title>Vibrio fortis Dalian14 Genome Sequencing.</title>
        <authorList>
            <person name="Wang Y."/>
            <person name="Song L."/>
            <person name="Liu G."/>
            <person name="Ding J."/>
        </authorList>
    </citation>
    <scope>NUCLEOTIDE SEQUENCE [LARGE SCALE GENOMIC DNA]</scope>
    <source>
        <strain evidence="7 8">Dalian14</strain>
    </source>
</reference>
<dbReference type="Gene3D" id="3.40.190.10">
    <property type="entry name" value="Periplasmic binding protein-like II"/>
    <property type="match status" value="2"/>
</dbReference>
<dbReference type="SUPFAM" id="SSF53850">
    <property type="entry name" value="Periplasmic binding protein-like II"/>
    <property type="match status" value="1"/>
</dbReference>
<dbReference type="InterPro" id="IPR036388">
    <property type="entry name" value="WH-like_DNA-bd_sf"/>
</dbReference>
<dbReference type="Pfam" id="PF00126">
    <property type="entry name" value="HTH_1"/>
    <property type="match status" value="1"/>
</dbReference>
<evidence type="ECO:0000256" key="2">
    <source>
        <dbReference type="ARBA" id="ARBA00023015"/>
    </source>
</evidence>
<proteinExistence type="inferred from homology"/>